<dbReference type="EMBL" id="VXRG01000027">
    <property type="protein sequence ID" value="MXY92316.1"/>
    <property type="molecule type" value="Genomic_DNA"/>
</dbReference>
<feature type="domain" description="Ribbon-helix-helix protein CopG" evidence="2">
    <location>
        <begin position="1"/>
        <end position="30"/>
    </location>
</feature>
<sequence length="85" mass="9543">MRTTISLDDQLAKQVRRAAEARGISVSAFIAKTLDDALKRRDRSELRPFRLVTVRGVHARPGVDLDRSRALDAQDDEARFGHGSR</sequence>
<dbReference type="InterPro" id="IPR010985">
    <property type="entry name" value="Ribbon_hlx_hlx"/>
</dbReference>
<dbReference type="InterPro" id="IPR002145">
    <property type="entry name" value="CopG"/>
</dbReference>
<evidence type="ECO:0000259" key="2">
    <source>
        <dbReference type="Pfam" id="PF01402"/>
    </source>
</evidence>
<dbReference type="Pfam" id="PF01402">
    <property type="entry name" value="RHH_1"/>
    <property type="match status" value="1"/>
</dbReference>
<name>A0A6B0YMQ5_9CHLR</name>
<comment type="caution">
    <text evidence="3">The sequence shown here is derived from an EMBL/GenBank/DDBJ whole genome shotgun (WGS) entry which is preliminary data.</text>
</comment>
<dbReference type="GO" id="GO:0006355">
    <property type="term" value="P:regulation of DNA-templated transcription"/>
    <property type="evidence" value="ECO:0007669"/>
    <property type="project" value="InterPro"/>
</dbReference>
<dbReference type="AlphaFoldDB" id="A0A6B0YMQ5"/>
<organism evidence="3">
    <name type="scientific">Caldilineaceae bacterium SB0664_bin_27</name>
    <dbReference type="NCBI Taxonomy" id="2605260"/>
    <lineage>
        <taxon>Bacteria</taxon>
        <taxon>Bacillati</taxon>
        <taxon>Chloroflexota</taxon>
        <taxon>Caldilineae</taxon>
        <taxon>Caldilineales</taxon>
        <taxon>Caldilineaceae</taxon>
    </lineage>
</organism>
<dbReference type="CDD" id="cd21631">
    <property type="entry name" value="RHH_CopG_NikR-like"/>
    <property type="match status" value="1"/>
</dbReference>
<protein>
    <submittedName>
        <fullName evidence="3">Ribbon-helix-helix protein, CopG family</fullName>
    </submittedName>
</protein>
<gene>
    <name evidence="3" type="ORF">F4Y42_02590</name>
</gene>
<reference evidence="3" key="1">
    <citation type="submission" date="2019-09" db="EMBL/GenBank/DDBJ databases">
        <title>Characterisation of the sponge microbiome using genome-centric metagenomics.</title>
        <authorList>
            <person name="Engelberts J.P."/>
            <person name="Robbins S.J."/>
            <person name="De Goeij J.M."/>
            <person name="Aranda M."/>
            <person name="Bell S.C."/>
            <person name="Webster N.S."/>
        </authorList>
    </citation>
    <scope>NUCLEOTIDE SEQUENCE</scope>
    <source>
        <strain evidence="3">SB0664_bin_27</strain>
    </source>
</reference>
<accession>A0A6B0YMQ5</accession>
<proteinExistence type="predicted"/>
<evidence type="ECO:0000313" key="3">
    <source>
        <dbReference type="EMBL" id="MXY92316.1"/>
    </source>
</evidence>
<dbReference type="SUPFAM" id="SSF47598">
    <property type="entry name" value="Ribbon-helix-helix"/>
    <property type="match status" value="1"/>
</dbReference>
<feature type="region of interest" description="Disordered" evidence="1">
    <location>
        <begin position="66"/>
        <end position="85"/>
    </location>
</feature>
<evidence type="ECO:0000256" key="1">
    <source>
        <dbReference type="SAM" id="MobiDB-lite"/>
    </source>
</evidence>